<evidence type="ECO:0000313" key="3">
    <source>
        <dbReference type="Proteomes" id="UP000000768"/>
    </source>
</evidence>
<dbReference type="EMBL" id="CM000765">
    <property type="protein sequence ID" value="OQU81147.1"/>
    <property type="molecule type" value="Genomic_DNA"/>
</dbReference>
<organism evidence="2 3">
    <name type="scientific">Sorghum bicolor</name>
    <name type="common">Sorghum</name>
    <name type="synonym">Sorghum vulgare</name>
    <dbReference type="NCBI Taxonomy" id="4558"/>
    <lineage>
        <taxon>Eukaryota</taxon>
        <taxon>Viridiplantae</taxon>
        <taxon>Streptophyta</taxon>
        <taxon>Embryophyta</taxon>
        <taxon>Tracheophyta</taxon>
        <taxon>Spermatophyta</taxon>
        <taxon>Magnoliopsida</taxon>
        <taxon>Liliopsida</taxon>
        <taxon>Poales</taxon>
        <taxon>Poaceae</taxon>
        <taxon>PACMAD clade</taxon>
        <taxon>Panicoideae</taxon>
        <taxon>Andropogonodae</taxon>
        <taxon>Andropogoneae</taxon>
        <taxon>Sorghinae</taxon>
        <taxon>Sorghum</taxon>
    </lineage>
</organism>
<sequence>MWWHGSMGPRGVAMWGKVTSGRTGTERCGSIDNDAGGYVEPARTIAAGKSVEAADPSTVTTGPDSITIDPDPAMAGPNPTTGASSLMR</sequence>
<keyword evidence="3" id="KW-1185">Reference proteome</keyword>
<reference evidence="2 3" key="1">
    <citation type="journal article" date="2009" name="Nature">
        <title>The Sorghum bicolor genome and the diversification of grasses.</title>
        <authorList>
            <person name="Paterson A.H."/>
            <person name="Bowers J.E."/>
            <person name="Bruggmann R."/>
            <person name="Dubchak I."/>
            <person name="Grimwood J."/>
            <person name="Gundlach H."/>
            <person name="Haberer G."/>
            <person name="Hellsten U."/>
            <person name="Mitros T."/>
            <person name="Poliakov A."/>
            <person name="Schmutz J."/>
            <person name="Spannagl M."/>
            <person name="Tang H."/>
            <person name="Wang X."/>
            <person name="Wicker T."/>
            <person name="Bharti A.K."/>
            <person name="Chapman J."/>
            <person name="Feltus F.A."/>
            <person name="Gowik U."/>
            <person name="Grigoriev I.V."/>
            <person name="Lyons E."/>
            <person name="Maher C.A."/>
            <person name="Martis M."/>
            <person name="Narechania A."/>
            <person name="Otillar R.P."/>
            <person name="Penning B.W."/>
            <person name="Salamov A.A."/>
            <person name="Wang Y."/>
            <person name="Zhang L."/>
            <person name="Carpita N.C."/>
            <person name="Freeling M."/>
            <person name="Gingle A.R."/>
            <person name="Hash C.T."/>
            <person name="Keller B."/>
            <person name="Klein P."/>
            <person name="Kresovich S."/>
            <person name="McCann M.C."/>
            <person name="Ming R."/>
            <person name="Peterson D.G."/>
            <person name="Mehboob-ur-Rahman"/>
            <person name="Ware D."/>
            <person name="Westhoff P."/>
            <person name="Mayer K.F."/>
            <person name="Messing J."/>
            <person name="Rokhsar D.S."/>
        </authorList>
    </citation>
    <scope>NUCLEOTIDE SEQUENCE [LARGE SCALE GENOMIC DNA]</scope>
    <source>
        <strain evidence="3">cv. BTx623</strain>
    </source>
</reference>
<dbReference type="AlphaFoldDB" id="A0A1Z5RBS0"/>
<name>A0A1Z5RBS0_SORBI</name>
<proteinExistence type="predicted"/>
<feature type="compositionally biased region" description="Polar residues" evidence="1">
    <location>
        <begin position="78"/>
        <end position="88"/>
    </location>
</feature>
<evidence type="ECO:0000313" key="2">
    <source>
        <dbReference type="EMBL" id="OQU81147.1"/>
    </source>
</evidence>
<gene>
    <name evidence="2" type="ORF">SORBI_3006G017266</name>
</gene>
<dbReference type="Gramene" id="OQU81147">
    <property type="protein sequence ID" value="OQU81147"/>
    <property type="gene ID" value="SORBI_3006G017266"/>
</dbReference>
<reference evidence="3" key="2">
    <citation type="journal article" date="2018" name="Plant J.">
        <title>The Sorghum bicolor reference genome: improved assembly, gene annotations, a transcriptome atlas, and signatures of genome organization.</title>
        <authorList>
            <person name="McCormick R.F."/>
            <person name="Truong S.K."/>
            <person name="Sreedasyam A."/>
            <person name="Jenkins J."/>
            <person name="Shu S."/>
            <person name="Sims D."/>
            <person name="Kennedy M."/>
            <person name="Amirebrahimi M."/>
            <person name="Weers B.D."/>
            <person name="McKinley B."/>
            <person name="Mattison A."/>
            <person name="Morishige D.T."/>
            <person name="Grimwood J."/>
            <person name="Schmutz J."/>
            <person name="Mullet J.E."/>
        </authorList>
    </citation>
    <scope>NUCLEOTIDE SEQUENCE [LARGE SCALE GENOMIC DNA]</scope>
    <source>
        <strain evidence="3">cv. BTx623</strain>
    </source>
</reference>
<dbReference type="Proteomes" id="UP000000768">
    <property type="component" value="Chromosome 6"/>
</dbReference>
<evidence type="ECO:0000256" key="1">
    <source>
        <dbReference type="SAM" id="MobiDB-lite"/>
    </source>
</evidence>
<protein>
    <submittedName>
        <fullName evidence="2">Uncharacterized protein</fullName>
    </submittedName>
</protein>
<accession>A0A1Z5RBS0</accession>
<dbReference type="InParanoid" id="A0A1Z5RBS0"/>
<feature type="region of interest" description="Disordered" evidence="1">
    <location>
        <begin position="49"/>
        <end position="88"/>
    </location>
</feature>